<accession>D8UKD9</accession>
<feature type="region of interest" description="Disordered" evidence="1">
    <location>
        <begin position="37"/>
        <end position="86"/>
    </location>
</feature>
<protein>
    <submittedName>
        <fullName evidence="2">Uncharacterized protein</fullName>
    </submittedName>
</protein>
<sequence>MGTVPRGFPALPASRRHGTERECTGPYRLGREIPLVQDQNGIGGGRGGSGTQGRGDWHRRGRGGTVVPMSAPAGITEAEDVPPRVKSRGATDLRASWFLLPNISIPSISCKVSIARGTTASAIHHALGRSCGIGSAWSTTRALVTHGRDVRAPQQHVATTDVVPVHRPVAYAAVLAAADRTTMQAPRLLPFTMHSTAALVCMAVTRAHTLAGDCYAALLDPSHTESVTRHLVRRVPRAQFSGDLMLLARMYENRQQVYLGARDREFRAAGVNHSPADEHGDYTLANVVQNYTQRGVELSGLECSAYTIASNFEVKRVTPAPTHRLWLVEMKEPSGTRTAVSSFLSLCRLRICLTMLLSESPLGPFLSTSHTLSSMRAPLEAGSHTSSGGLCYFATFDRPARLAQSVERTAVNRKVDGSIPSSSAESIAAHRFVCIALHHTWTRAMRPEASALTACGVRELRH</sequence>
<evidence type="ECO:0000313" key="2">
    <source>
        <dbReference type="EMBL" id="EFJ39805.1"/>
    </source>
</evidence>
<dbReference type="GeneID" id="9625952"/>
<proteinExistence type="predicted"/>
<dbReference type="RefSeq" id="XP_002959124.1">
    <property type="nucleotide sequence ID" value="XM_002959078.1"/>
</dbReference>
<evidence type="ECO:0000256" key="1">
    <source>
        <dbReference type="SAM" id="MobiDB-lite"/>
    </source>
</evidence>
<dbReference type="AlphaFoldDB" id="D8UKD9"/>
<organism evidence="3">
    <name type="scientific">Volvox carteri f. nagariensis</name>
    <dbReference type="NCBI Taxonomy" id="3068"/>
    <lineage>
        <taxon>Eukaryota</taxon>
        <taxon>Viridiplantae</taxon>
        <taxon>Chlorophyta</taxon>
        <taxon>core chlorophytes</taxon>
        <taxon>Chlorophyceae</taxon>
        <taxon>CS clade</taxon>
        <taxon>Chlamydomonadales</taxon>
        <taxon>Volvocaceae</taxon>
        <taxon>Volvox</taxon>
    </lineage>
</organism>
<feature type="region of interest" description="Disordered" evidence="1">
    <location>
        <begin position="1"/>
        <end position="25"/>
    </location>
</feature>
<dbReference type="InParanoid" id="D8UKD9"/>
<reference evidence="2 3" key="1">
    <citation type="journal article" date="2010" name="Science">
        <title>Genomic analysis of organismal complexity in the multicellular green alga Volvox carteri.</title>
        <authorList>
            <person name="Prochnik S.E."/>
            <person name="Umen J."/>
            <person name="Nedelcu A.M."/>
            <person name="Hallmann A."/>
            <person name="Miller S.M."/>
            <person name="Nishii I."/>
            <person name="Ferris P."/>
            <person name="Kuo A."/>
            <person name="Mitros T."/>
            <person name="Fritz-Laylin L.K."/>
            <person name="Hellsten U."/>
            <person name="Chapman J."/>
            <person name="Simakov O."/>
            <person name="Rensing S.A."/>
            <person name="Terry A."/>
            <person name="Pangilinan J."/>
            <person name="Kapitonov V."/>
            <person name="Jurka J."/>
            <person name="Salamov A."/>
            <person name="Shapiro H."/>
            <person name="Schmutz J."/>
            <person name="Grimwood J."/>
            <person name="Lindquist E."/>
            <person name="Lucas S."/>
            <person name="Grigoriev I.V."/>
            <person name="Schmitt R."/>
            <person name="Kirk D."/>
            <person name="Rokhsar D.S."/>
        </authorList>
    </citation>
    <scope>NUCLEOTIDE SEQUENCE [LARGE SCALE GENOMIC DNA]</scope>
    <source>
        <strain evidence="3">f. Nagariensis / Eve</strain>
    </source>
</reference>
<dbReference type="EMBL" id="GL378444">
    <property type="protein sequence ID" value="EFJ39805.1"/>
    <property type="molecule type" value="Genomic_DNA"/>
</dbReference>
<evidence type="ECO:0000313" key="3">
    <source>
        <dbReference type="Proteomes" id="UP000001058"/>
    </source>
</evidence>
<dbReference type="Proteomes" id="UP000001058">
    <property type="component" value="Unassembled WGS sequence"/>
</dbReference>
<dbReference type="KEGG" id="vcn:VOLCADRAFT_108484"/>
<name>D8UKD9_VOLCA</name>
<gene>
    <name evidence="2" type="ORF">VOLCADRAFT_108484</name>
</gene>
<dbReference type="AntiFam" id="ANF00010">
    <property type="entry name" value="tRNA translation"/>
</dbReference>
<keyword evidence="3" id="KW-1185">Reference proteome</keyword>
<feature type="compositionally biased region" description="Gly residues" evidence="1">
    <location>
        <begin position="41"/>
        <end position="53"/>
    </location>
</feature>